<name>A0AA41R620_9BACT</name>
<dbReference type="InterPro" id="IPR045865">
    <property type="entry name" value="ACT-like_dom_sf"/>
</dbReference>
<dbReference type="SUPFAM" id="SSF55021">
    <property type="entry name" value="ACT-like"/>
    <property type="match status" value="1"/>
</dbReference>
<keyword evidence="8 12" id="KW-0521">NADP</keyword>
<evidence type="ECO:0000256" key="4">
    <source>
        <dbReference type="ARBA" id="ARBA00013213"/>
    </source>
</evidence>
<dbReference type="GO" id="GO:0004412">
    <property type="term" value="F:homoserine dehydrogenase activity"/>
    <property type="evidence" value="ECO:0007669"/>
    <property type="project" value="UniProtKB-EC"/>
</dbReference>
<dbReference type="SUPFAM" id="SSF55347">
    <property type="entry name" value="Glyceraldehyde-3-phosphate dehydrogenase-like, C-terminal domain"/>
    <property type="match status" value="1"/>
</dbReference>
<organism evidence="16 17">
    <name type="scientific">Desulfatitalea alkaliphila</name>
    <dbReference type="NCBI Taxonomy" id="2929485"/>
    <lineage>
        <taxon>Bacteria</taxon>
        <taxon>Pseudomonadati</taxon>
        <taxon>Thermodesulfobacteriota</taxon>
        <taxon>Desulfobacteria</taxon>
        <taxon>Desulfobacterales</taxon>
        <taxon>Desulfosarcinaceae</taxon>
        <taxon>Desulfatitalea</taxon>
    </lineage>
</organism>
<keyword evidence="17" id="KW-1185">Reference proteome</keyword>
<evidence type="ECO:0000256" key="1">
    <source>
        <dbReference type="ARBA" id="ARBA00005056"/>
    </source>
</evidence>
<dbReference type="Pfam" id="PF00742">
    <property type="entry name" value="Homoserine_dh"/>
    <property type="match status" value="1"/>
</dbReference>
<dbReference type="Gene3D" id="3.40.50.720">
    <property type="entry name" value="NAD(P)-binding Rossmann-like Domain"/>
    <property type="match status" value="1"/>
</dbReference>
<evidence type="ECO:0000256" key="14">
    <source>
        <dbReference type="RuleBase" id="RU004171"/>
    </source>
</evidence>
<accession>A0AA41R620</accession>
<comment type="caution">
    <text evidence="16">The sequence shown here is derived from an EMBL/GenBank/DDBJ whole genome shotgun (WGS) entry which is preliminary data.</text>
</comment>
<dbReference type="Pfam" id="PF03447">
    <property type="entry name" value="NAD_binding_3"/>
    <property type="match status" value="1"/>
</dbReference>
<evidence type="ECO:0000313" key="16">
    <source>
        <dbReference type="EMBL" id="MCJ8502372.1"/>
    </source>
</evidence>
<dbReference type="SUPFAM" id="SSF51735">
    <property type="entry name" value="NAD(P)-binding Rossmann-fold domains"/>
    <property type="match status" value="1"/>
</dbReference>
<feature type="binding site" evidence="12">
    <location>
        <begin position="9"/>
        <end position="16"/>
    </location>
    <ligand>
        <name>NADP(+)</name>
        <dbReference type="ChEBI" id="CHEBI:58349"/>
    </ligand>
</feature>
<evidence type="ECO:0000256" key="6">
    <source>
        <dbReference type="ARBA" id="ARBA00022605"/>
    </source>
</evidence>
<dbReference type="GO" id="GO:0050661">
    <property type="term" value="F:NADP binding"/>
    <property type="evidence" value="ECO:0007669"/>
    <property type="project" value="InterPro"/>
</dbReference>
<dbReference type="InterPro" id="IPR002912">
    <property type="entry name" value="ACT_dom"/>
</dbReference>
<dbReference type="PROSITE" id="PS01042">
    <property type="entry name" value="HOMOSER_DHGENASE"/>
    <property type="match status" value="1"/>
</dbReference>
<dbReference type="InterPro" id="IPR016204">
    <property type="entry name" value="HDH"/>
</dbReference>
<evidence type="ECO:0000256" key="9">
    <source>
        <dbReference type="ARBA" id="ARBA00023002"/>
    </source>
</evidence>
<evidence type="ECO:0000256" key="12">
    <source>
        <dbReference type="PIRSR" id="PIRSR000098-2"/>
    </source>
</evidence>
<dbReference type="NCBIfam" id="NF004976">
    <property type="entry name" value="PRK06349.1"/>
    <property type="match status" value="1"/>
</dbReference>
<evidence type="ECO:0000256" key="7">
    <source>
        <dbReference type="ARBA" id="ARBA00022697"/>
    </source>
</evidence>
<reference evidence="16" key="1">
    <citation type="submission" date="2022-04" db="EMBL/GenBank/DDBJ databases">
        <title>Desulfatitalea alkaliphila sp. nov., a novel anaerobic sulfate-reducing bacterium isolated from terrestrial mud volcano, Taman Peninsula, Russia.</title>
        <authorList>
            <person name="Khomyakova M.A."/>
            <person name="Merkel A.Y."/>
            <person name="Slobodkin A.I."/>
        </authorList>
    </citation>
    <scope>NUCLEOTIDE SEQUENCE</scope>
    <source>
        <strain evidence="16">M08but</strain>
    </source>
</reference>
<sequence length="438" mass="46912">MQPVKLGLIGCGTVGTGVARLLIEHRQLLADRTGIPLDLKYVADLDRRTDRGVTFPPGVFIDDAWTVVNDPEVDIVIEMIGGLGAAKELIEAAIAKGKQIVTANKALLATHGNELMRAAADAGVDLAYEASVGGCMPIVKSLREALVANEIHGMVGILNGTCNYILSQITATGMPFEQALAGAQANGYAEADPTLDVEGIDTAHKLAILSALAFGMRINLDDIYIEGISTITPLDIQFARDFGYRIKLLAICKNHGDRVEARVHPAMIPEHNILSHVSGSLNAITISGHAVDDLFLSGHGAGMLPTASAVLSDIIDLARNLRRGKTGRVPLMGYQPDRIQPVPVMPMDDIVVHYYIRFSVQDRPGVLAAIAGILGDNAISIQSVQQKDRKTNGWVPIVMLTHHAKEANIRKALREIGALSVVGPAPMLIRIEDPDARE</sequence>
<evidence type="ECO:0000256" key="10">
    <source>
        <dbReference type="ARBA" id="ARBA00023167"/>
    </source>
</evidence>
<dbReference type="PIRSF" id="PIRSF000098">
    <property type="entry name" value="Homoser_dehydrog"/>
    <property type="match status" value="1"/>
</dbReference>
<feature type="domain" description="ACT" evidence="15">
    <location>
        <begin position="355"/>
        <end position="427"/>
    </location>
</feature>
<feature type="binding site" evidence="12">
    <location>
        <position position="105"/>
    </location>
    <ligand>
        <name>NADPH</name>
        <dbReference type="ChEBI" id="CHEBI:57783"/>
    </ligand>
</feature>
<dbReference type="PANTHER" id="PTHR43331">
    <property type="entry name" value="HOMOSERINE DEHYDROGENASE"/>
    <property type="match status" value="1"/>
</dbReference>
<dbReference type="RefSeq" id="WP_246913071.1">
    <property type="nucleotide sequence ID" value="NZ_JALJRB010000025.1"/>
</dbReference>
<keyword evidence="6 13" id="KW-0028">Amino-acid biosynthesis</keyword>
<protein>
    <recommendedName>
        <fullName evidence="5 13">Homoserine dehydrogenase</fullName>
        <ecNumber evidence="4 13">1.1.1.3</ecNumber>
    </recommendedName>
</protein>
<dbReference type="InterPro" id="IPR019811">
    <property type="entry name" value="HDH_CS"/>
</dbReference>
<dbReference type="EC" id="1.1.1.3" evidence="4 13"/>
<evidence type="ECO:0000256" key="2">
    <source>
        <dbReference type="ARBA" id="ARBA00005062"/>
    </source>
</evidence>
<dbReference type="InterPro" id="IPR005106">
    <property type="entry name" value="Asp/hSer_DH_NAD-bd"/>
</dbReference>
<dbReference type="EMBL" id="JALJRB010000025">
    <property type="protein sequence ID" value="MCJ8502372.1"/>
    <property type="molecule type" value="Genomic_DNA"/>
</dbReference>
<dbReference type="GO" id="GO:0009086">
    <property type="term" value="P:methionine biosynthetic process"/>
    <property type="evidence" value="ECO:0007669"/>
    <property type="project" value="UniProtKB-KW"/>
</dbReference>
<dbReference type="CDD" id="cd04881">
    <property type="entry name" value="ACT_HSDH-Hom"/>
    <property type="match status" value="1"/>
</dbReference>
<evidence type="ECO:0000256" key="3">
    <source>
        <dbReference type="ARBA" id="ARBA00006753"/>
    </source>
</evidence>
<evidence type="ECO:0000256" key="13">
    <source>
        <dbReference type="RuleBase" id="RU000579"/>
    </source>
</evidence>
<dbReference type="FunFam" id="3.30.360.10:FF:000005">
    <property type="entry name" value="Homoserine dehydrogenase"/>
    <property type="match status" value="1"/>
</dbReference>
<dbReference type="PANTHER" id="PTHR43331:SF1">
    <property type="entry name" value="HOMOSERINE DEHYDROGENASE"/>
    <property type="match status" value="1"/>
</dbReference>
<feature type="active site" description="Proton donor" evidence="11">
    <location>
        <position position="205"/>
    </location>
</feature>
<dbReference type="Gene3D" id="3.30.70.260">
    <property type="match status" value="1"/>
</dbReference>
<dbReference type="Proteomes" id="UP001165427">
    <property type="component" value="Unassembled WGS sequence"/>
</dbReference>
<dbReference type="InterPro" id="IPR001342">
    <property type="entry name" value="HDH_cat"/>
</dbReference>
<evidence type="ECO:0000256" key="8">
    <source>
        <dbReference type="ARBA" id="ARBA00022857"/>
    </source>
</evidence>
<dbReference type="AlphaFoldDB" id="A0AA41R620"/>
<dbReference type="GO" id="GO:0009088">
    <property type="term" value="P:threonine biosynthetic process"/>
    <property type="evidence" value="ECO:0007669"/>
    <property type="project" value="UniProtKB-KW"/>
</dbReference>
<evidence type="ECO:0000256" key="11">
    <source>
        <dbReference type="PIRSR" id="PIRSR000098-1"/>
    </source>
</evidence>
<gene>
    <name evidence="16" type="ORF">MRX98_17450</name>
</gene>
<dbReference type="InterPro" id="IPR036291">
    <property type="entry name" value="NAD(P)-bd_dom_sf"/>
</dbReference>
<comment type="pathway">
    <text evidence="1 13">Amino-acid biosynthesis; L-threonine biosynthesis; L-threonine from L-aspartate: step 3/5.</text>
</comment>
<feature type="binding site" evidence="12">
    <location>
        <position position="190"/>
    </location>
    <ligand>
        <name>L-homoserine</name>
        <dbReference type="ChEBI" id="CHEBI:57476"/>
    </ligand>
</feature>
<comment type="similarity">
    <text evidence="3 14">Belongs to the homoserine dehydrogenase family.</text>
</comment>
<evidence type="ECO:0000256" key="5">
    <source>
        <dbReference type="ARBA" id="ARBA00013376"/>
    </source>
</evidence>
<dbReference type="Pfam" id="PF01842">
    <property type="entry name" value="ACT"/>
    <property type="match status" value="1"/>
</dbReference>
<keyword evidence="7 13" id="KW-0791">Threonine biosynthesis</keyword>
<dbReference type="Gene3D" id="3.30.360.10">
    <property type="entry name" value="Dihydrodipicolinate Reductase, domain 2"/>
    <property type="match status" value="1"/>
</dbReference>
<keyword evidence="10 13" id="KW-0486">Methionine biosynthesis</keyword>
<keyword evidence="9 13" id="KW-0560">Oxidoreductase</keyword>
<proteinExistence type="inferred from homology"/>
<evidence type="ECO:0000259" key="15">
    <source>
        <dbReference type="PROSITE" id="PS51671"/>
    </source>
</evidence>
<comment type="pathway">
    <text evidence="2 13">Amino-acid biosynthesis; L-methionine biosynthesis via de novo pathway; L-homoserine from L-aspartate: step 3/3.</text>
</comment>
<comment type="catalytic activity">
    <reaction evidence="13">
        <text>L-homoserine + NADP(+) = L-aspartate 4-semialdehyde + NADPH + H(+)</text>
        <dbReference type="Rhea" id="RHEA:15761"/>
        <dbReference type="ChEBI" id="CHEBI:15378"/>
        <dbReference type="ChEBI" id="CHEBI:57476"/>
        <dbReference type="ChEBI" id="CHEBI:57783"/>
        <dbReference type="ChEBI" id="CHEBI:58349"/>
        <dbReference type="ChEBI" id="CHEBI:537519"/>
        <dbReference type="EC" id="1.1.1.3"/>
    </reaction>
</comment>
<evidence type="ECO:0000313" key="17">
    <source>
        <dbReference type="Proteomes" id="UP001165427"/>
    </source>
</evidence>
<dbReference type="PROSITE" id="PS51671">
    <property type="entry name" value="ACT"/>
    <property type="match status" value="1"/>
</dbReference>
<dbReference type="FunFam" id="3.30.70.260:FF:000030">
    <property type="entry name" value="Homoserine dehydrogenase"/>
    <property type="match status" value="1"/>
</dbReference>